<dbReference type="AlphaFoldDB" id="A0A098GLB1"/>
<dbReference type="HOGENOM" id="CLU_3104823_0_0_6"/>
<accession>A0A098GLB1</accession>
<dbReference type="KEGG" id="tmc:LMI_3059"/>
<protein>
    <submittedName>
        <fullName evidence="1">Uncharacterized protein</fullName>
    </submittedName>
</protein>
<name>A0A098GLB1_LEGMI</name>
<evidence type="ECO:0000313" key="1">
    <source>
        <dbReference type="EMBL" id="CEG62286.1"/>
    </source>
</evidence>
<reference evidence="2" key="1">
    <citation type="submission" date="2014-09" db="EMBL/GenBank/DDBJ databases">
        <authorList>
            <person name="Gomez-Valero L."/>
        </authorList>
    </citation>
    <scope>NUCLEOTIDE SEQUENCE [LARGE SCALE GENOMIC DNA]</scope>
    <source>
        <strain evidence="2">ATCC33218</strain>
    </source>
</reference>
<gene>
    <name evidence="1" type="ORF">LMI_3059</name>
</gene>
<dbReference type="Proteomes" id="UP000032414">
    <property type="component" value="Chromosome I"/>
</dbReference>
<evidence type="ECO:0000313" key="2">
    <source>
        <dbReference type="Proteomes" id="UP000032414"/>
    </source>
</evidence>
<proteinExistence type="predicted"/>
<sequence>MHFRLTLVCSENQFFAFPAALSLEEIYGRFLSCLPLSKIKTHLGGLKTHLL</sequence>
<dbReference type="EMBL" id="LN614830">
    <property type="protein sequence ID" value="CEG62286.1"/>
    <property type="molecule type" value="Genomic_DNA"/>
</dbReference>
<organism evidence="1 2">
    <name type="scientific">Legionella micdadei</name>
    <name type="common">Tatlockia micdadei</name>
    <dbReference type="NCBI Taxonomy" id="451"/>
    <lineage>
        <taxon>Bacteria</taxon>
        <taxon>Pseudomonadati</taxon>
        <taxon>Pseudomonadota</taxon>
        <taxon>Gammaproteobacteria</taxon>
        <taxon>Legionellales</taxon>
        <taxon>Legionellaceae</taxon>
        <taxon>Legionella</taxon>
    </lineage>
</organism>